<protein>
    <submittedName>
        <fullName evidence="2">Uncharacterized protein</fullName>
    </submittedName>
</protein>
<dbReference type="AlphaFoldDB" id="A0A7S1FQT9"/>
<sequence length="137" mass="15531">MEQYNGKGESSSECNSDDESSPSAPVCNDRAESTQRTANHRKKKKQKNKNKKNPAAPDDLRRWISRLMRVFEDRSLFLPLPESTAGQRKVWSNRSYGADKKRQRKKTERGVLEARARQLVACLEGEHGLSAADIPDC</sequence>
<organism evidence="2">
    <name type="scientific">Corethron hystrix</name>
    <dbReference type="NCBI Taxonomy" id="216773"/>
    <lineage>
        <taxon>Eukaryota</taxon>
        <taxon>Sar</taxon>
        <taxon>Stramenopiles</taxon>
        <taxon>Ochrophyta</taxon>
        <taxon>Bacillariophyta</taxon>
        <taxon>Coscinodiscophyceae</taxon>
        <taxon>Corethrophycidae</taxon>
        <taxon>Corethrales</taxon>
        <taxon>Corethraceae</taxon>
        <taxon>Corethron</taxon>
    </lineage>
</organism>
<dbReference type="EMBL" id="HBFR01012689">
    <property type="protein sequence ID" value="CAD8881977.1"/>
    <property type="molecule type" value="Transcribed_RNA"/>
</dbReference>
<proteinExistence type="predicted"/>
<evidence type="ECO:0000313" key="2">
    <source>
        <dbReference type="EMBL" id="CAD8881977.1"/>
    </source>
</evidence>
<feature type="region of interest" description="Disordered" evidence="1">
    <location>
        <begin position="1"/>
        <end position="60"/>
    </location>
</feature>
<accession>A0A7S1FQT9</accession>
<gene>
    <name evidence="2" type="ORF">CHYS00102_LOCUS9165</name>
</gene>
<evidence type="ECO:0000256" key="1">
    <source>
        <dbReference type="SAM" id="MobiDB-lite"/>
    </source>
</evidence>
<feature type="compositionally biased region" description="Basic residues" evidence="1">
    <location>
        <begin position="38"/>
        <end position="52"/>
    </location>
</feature>
<name>A0A7S1FQT9_9STRA</name>
<reference evidence="2" key="1">
    <citation type="submission" date="2021-01" db="EMBL/GenBank/DDBJ databases">
        <authorList>
            <person name="Corre E."/>
            <person name="Pelletier E."/>
            <person name="Niang G."/>
            <person name="Scheremetjew M."/>
            <person name="Finn R."/>
            <person name="Kale V."/>
            <person name="Holt S."/>
            <person name="Cochrane G."/>
            <person name="Meng A."/>
            <person name="Brown T."/>
            <person name="Cohen L."/>
        </authorList>
    </citation>
    <scope>NUCLEOTIDE SEQUENCE</scope>
    <source>
        <strain evidence="2">308</strain>
    </source>
</reference>